<feature type="signal peptide" evidence="2">
    <location>
        <begin position="1"/>
        <end position="22"/>
    </location>
</feature>
<dbReference type="AlphaFoldDB" id="A0A0N4ZTM4"/>
<evidence type="ECO:0000313" key="4">
    <source>
        <dbReference type="Proteomes" id="UP000038045"/>
    </source>
</evidence>
<dbReference type="PROSITE" id="PS50817">
    <property type="entry name" value="INTEIN_N_TER"/>
    <property type="match status" value="1"/>
</dbReference>
<feature type="domain" description="Hint" evidence="3">
    <location>
        <begin position="368"/>
        <end position="482"/>
    </location>
</feature>
<dbReference type="NCBIfam" id="TIGR01445">
    <property type="entry name" value="intein_Nterm"/>
    <property type="match status" value="1"/>
</dbReference>
<dbReference type="PANTHER" id="PTHR46706">
    <property type="entry name" value="PROTEIN QUA-1-RELATED"/>
    <property type="match status" value="1"/>
</dbReference>
<dbReference type="InterPro" id="IPR003587">
    <property type="entry name" value="Hint_dom_N"/>
</dbReference>
<dbReference type="InterPro" id="IPR006141">
    <property type="entry name" value="Intein_N"/>
</dbReference>
<dbReference type="InterPro" id="IPR036844">
    <property type="entry name" value="Hint_dom_sf"/>
</dbReference>
<dbReference type="Pfam" id="PF01079">
    <property type="entry name" value="Hint"/>
    <property type="match status" value="1"/>
</dbReference>
<feature type="chain" id="PRO_5005892213" evidence="2">
    <location>
        <begin position="23"/>
        <end position="584"/>
    </location>
</feature>
<evidence type="ECO:0000256" key="1">
    <source>
        <dbReference type="ARBA" id="ARBA00022473"/>
    </source>
</evidence>
<dbReference type="PANTHER" id="PTHR46706:SF12">
    <property type="entry name" value="PROTEIN QUA-1-RELATED"/>
    <property type="match status" value="1"/>
</dbReference>
<keyword evidence="2" id="KW-0732">Signal</keyword>
<keyword evidence="4" id="KW-1185">Reference proteome</keyword>
<evidence type="ECO:0000256" key="2">
    <source>
        <dbReference type="SAM" id="SignalP"/>
    </source>
</evidence>
<dbReference type="GO" id="GO:0016540">
    <property type="term" value="P:protein autoprocessing"/>
    <property type="evidence" value="ECO:0007669"/>
    <property type="project" value="InterPro"/>
</dbReference>
<dbReference type="CDD" id="cd00081">
    <property type="entry name" value="Hint"/>
    <property type="match status" value="1"/>
</dbReference>
<dbReference type="GO" id="GO:0016539">
    <property type="term" value="P:intein-mediated protein splicing"/>
    <property type="evidence" value="ECO:0007669"/>
    <property type="project" value="InterPro"/>
</dbReference>
<name>A0A0N4ZTM4_PARTI</name>
<dbReference type="InterPro" id="IPR001767">
    <property type="entry name" value="Hedgehog_Hint"/>
</dbReference>
<dbReference type="SUPFAM" id="SSF51294">
    <property type="entry name" value="Hedgehog/intein (Hint) domain"/>
    <property type="match status" value="1"/>
</dbReference>
<protein>
    <submittedName>
        <fullName evidence="5">HintN domain-containing protein</fullName>
    </submittedName>
</protein>
<dbReference type="SMART" id="SM00306">
    <property type="entry name" value="HintN"/>
    <property type="match status" value="1"/>
</dbReference>
<evidence type="ECO:0000313" key="5">
    <source>
        <dbReference type="WBParaSite" id="PTRK_0001185100.1"/>
    </source>
</evidence>
<proteinExistence type="predicted"/>
<sequence>MFSNYIFYSLGFLISLQGIIFASFCGESSVPFSFEILPNGQPVLGCARPSCFGWDADGTPLTNDAQFYRIHKKPDGFLRKQSEEFRRMLNEEDSQYYKPKQAKCTKTYESESCPGEDEWVGGIAPALNYTELPLGIQCCSYAPLKDSEDRGVAVVNVGQIVIGGEVFAGKRQYAFDYIKDILKHTNENGTVYYDVSIRRMSCLPLPDELSIKVDNSVMDEFNDKFVERVNIGQKQEKFHERNIAFQAPTYVPGKQGSINTEAASRAAELVAQELRDQDSITHIKNDIVVDDSKAGSLSSEIQQSSYNGQQGPIQQSTYVAPPAQAGGAPIQQLPGPVNTLYNTAPVQSQYYPVQGYGSSGSPGCCSSFFCFSGDTLVHTIEGKLKPISELEVGKDWVLSRNKTDIVYSQVTEWIHKDDKQEAEFIKISLEDGKELKITSYHYIYKTECTSDKHNEKLRIEDVETKAVYAKDVNVGDCLYTLSEEGKIFVKHEVTSIDIVKEIGIYAPMTGTGDIVVEGILASCENIIHNTAMRSSFYNSFKYFADFIPSLFGTTNDSETVNLPHGLELAIQMMNLIMPKEVFSF</sequence>
<accession>A0A0N4ZTM4</accession>
<reference evidence="5" key="1">
    <citation type="submission" date="2017-02" db="UniProtKB">
        <authorList>
            <consortium name="WormBaseParasite"/>
        </authorList>
    </citation>
    <scope>IDENTIFICATION</scope>
</reference>
<evidence type="ECO:0000259" key="3">
    <source>
        <dbReference type="SMART" id="SM00306"/>
    </source>
</evidence>
<keyword evidence="1" id="KW-0217">Developmental protein</keyword>
<dbReference type="InterPro" id="IPR052140">
    <property type="entry name" value="Dev_Signal_Hedgehog-like"/>
</dbReference>
<organism evidence="4 5">
    <name type="scientific">Parastrongyloides trichosuri</name>
    <name type="common">Possum-specific nematode worm</name>
    <dbReference type="NCBI Taxonomy" id="131310"/>
    <lineage>
        <taxon>Eukaryota</taxon>
        <taxon>Metazoa</taxon>
        <taxon>Ecdysozoa</taxon>
        <taxon>Nematoda</taxon>
        <taxon>Chromadorea</taxon>
        <taxon>Rhabditida</taxon>
        <taxon>Tylenchina</taxon>
        <taxon>Panagrolaimomorpha</taxon>
        <taxon>Strongyloidoidea</taxon>
        <taxon>Strongyloididae</taxon>
        <taxon>Parastrongyloides</taxon>
    </lineage>
</organism>
<dbReference type="Proteomes" id="UP000038045">
    <property type="component" value="Unplaced"/>
</dbReference>
<dbReference type="WBParaSite" id="PTRK_0001185100.1">
    <property type="protein sequence ID" value="PTRK_0001185100.1"/>
    <property type="gene ID" value="PTRK_0001185100"/>
</dbReference>
<dbReference type="Gene3D" id="2.170.16.10">
    <property type="entry name" value="Hedgehog/Intein (Hint) domain"/>
    <property type="match status" value="1"/>
</dbReference>
<dbReference type="STRING" id="131310.A0A0N4ZTM4"/>